<dbReference type="AlphaFoldDB" id="A0A8I6X6E3"/>
<evidence type="ECO:0000313" key="2">
    <source>
        <dbReference type="EnsemblPlants" id="HORVU.MOREX.r3.1HG0081450.1"/>
    </source>
</evidence>
<feature type="region of interest" description="Disordered" evidence="1">
    <location>
        <begin position="484"/>
        <end position="523"/>
    </location>
</feature>
<accession>A0A8I6X6E3</accession>
<dbReference type="Gramene" id="HORVU.MOREX.r3.1HG0081450.1">
    <property type="protein sequence ID" value="HORVU.MOREX.r3.1HG0081450.1"/>
    <property type="gene ID" value="HORVU.MOREX.r3.1HG0081450"/>
</dbReference>
<proteinExistence type="predicted"/>
<dbReference type="Proteomes" id="UP000011116">
    <property type="component" value="Chromosome 1H"/>
</dbReference>
<organism evidence="2 3">
    <name type="scientific">Hordeum vulgare subsp. vulgare</name>
    <name type="common">Domesticated barley</name>
    <dbReference type="NCBI Taxonomy" id="112509"/>
    <lineage>
        <taxon>Eukaryota</taxon>
        <taxon>Viridiplantae</taxon>
        <taxon>Streptophyta</taxon>
        <taxon>Embryophyta</taxon>
        <taxon>Tracheophyta</taxon>
        <taxon>Spermatophyta</taxon>
        <taxon>Magnoliopsida</taxon>
        <taxon>Liliopsida</taxon>
        <taxon>Poales</taxon>
        <taxon>Poaceae</taxon>
        <taxon>BOP clade</taxon>
        <taxon>Pooideae</taxon>
        <taxon>Triticodae</taxon>
        <taxon>Triticeae</taxon>
        <taxon>Hordeinae</taxon>
        <taxon>Hordeum</taxon>
    </lineage>
</organism>
<evidence type="ECO:0000256" key="1">
    <source>
        <dbReference type="SAM" id="MobiDB-lite"/>
    </source>
</evidence>
<dbReference type="EnsemblPlants" id="HORVU.MOREX.r3.1HG0081450.1">
    <property type="protein sequence ID" value="HORVU.MOREX.r3.1HG0081450.1"/>
    <property type="gene ID" value="HORVU.MOREX.r3.1HG0081450"/>
</dbReference>
<reference evidence="2" key="2">
    <citation type="submission" date="2020-10" db="EMBL/GenBank/DDBJ databases">
        <authorList>
            <person name="Scholz U."/>
            <person name="Mascher M."/>
            <person name="Fiebig A."/>
        </authorList>
    </citation>
    <scope>NUCLEOTIDE SEQUENCE [LARGE SCALE GENOMIC DNA]</scope>
    <source>
        <strain evidence="2">cv. Morex</strain>
    </source>
</reference>
<evidence type="ECO:0008006" key="4">
    <source>
        <dbReference type="Google" id="ProtNLM"/>
    </source>
</evidence>
<dbReference type="PANTHER" id="PTHR33103">
    <property type="entry name" value="OS01G0153900 PROTEIN"/>
    <property type="match status" value="1"/>
</dbReference>
<evidence type="ECO:0000313" key="3">
    <source>
        <dbReference type="Proteomes" id="UP000011116"/>
    </source>
</evidence>
<dbReference type="InterPro" id="IPR007750">
    <property type="entry name" value="DUF674"/>
</dbReference>
<dbReference type="PANTHER" id="PTHR33103:SF68">
    <property type="entry name" value="DUF674 FAMILY PROTEIN"/>
    <property type="match status" value="1"/>
</dbReference>
<reference evidence="3" key="1">
    <citation type="journal article" date="2012" name="Nature">
        <title>A physical, genetic and functional sequence assembly of the barley genome.</title>
        <authorList>
            <consortium name="The International Barley Genome Sequencing Consortium"/>
            <person name="Mayer K.F."/>
            <person name="Waugh R."/>
            <person name="Brown J.W."/>
            <person name="Schulman A."/>
            <person name="Langridge P."/>
            <person name="Platzer M."/>
            <person name="Fincher G.B."/>
            <person name="Muehlbauer G.J."/>
            <person name="Sato K."/>
            <person name="Close T.J."/>
            <person name="Wise R.P."/>
            <person name="Stein N."/>
        </authorList>
    </citation>
    <scope>NUCLEOTIDE SEQUENCE [LARGE SCALE GENOMIC DNA]</scope>
    <source>
        <strain evidence="3">cv. Morex</strain>
    </source>
</reference>
<reference evidence="2" key="3">
    <citation type="submission" date="2022-01" db="UniProtKB">
        <authorList>
            <consortium name="EnsemblPlants"/>
        </authorList>
    </citation>
    <scope>IDENTIFICATION</scope>
    <source>
        <strain evidence="2">subsp. vulgare</strain>
    </source>
</reference>
<dbReference type="Pfam" id="PF05056">
    <property type="entry name" value="DUF674"/>
    <property type="match status" value="2"/>
</dbReference>
<sequence>MSSHGGPTVAVKLFIDKAKKRVLFAESEKDFVDILFSFLTLPLGTIVRLFNKQSQIGCLDELYRSVETLGEDHFQTRDCRAMLLRPANAAAVHCGRLKVKVDDADQTAIYVSNNCYCNAGYFSPIRGVRCKCGNGMDSYRRLPESSVAATGDSAVDGIFSKGGSKFIVTDDLQVTPSSTTLMFSLIDKLGLHEPLNIQEEVLQLNSSKIISLLRRAVLSKQPLTGLYFDVPIAPNWASFCCENLFTLKAIEVDPKFTPIKIRLVQTKDNSSVLYAEVNQDLVDLLFGLLCIPVGSIVKAYGQLSPNGCLHNIYNSVNVAGCVKQDCRSLLLSPKLAPFFGCSSNVLQVEELTTRGHYSGSKYLYELNPKCPKGVCGTLSRAYVNQRSINFMVTDDLRIVDFSLARSLQAIRASTIPKGELVEKELVLHKAQVLKLLGAAMATRNALSSVLLPPPKKYAATTSTEAIKAAGLQQRRSPRLHKPIQPAIRSSGLEPRKRIQPAIKGVSLQPRRSARLRKPIQAGE</sequence>
<protein>
    <recommendedName>
        <fullName evidence="4">DUF674 family protein</fullName>
    </recommendedName>
</protein>
<name>A0A8I6X6E3_HORVV</name>
<keyword evidence="3" id="KW-1185">Reference proteome</keyword>
<dbReference type="Gramene" id="HORVU.MOREX.r2.1HG0066710.1">
    <property type="protein sequence ID" value="HORVU.MOREX.r2.1HG0066710.1"/>
    <property type="gene ID" value="HORVU.MOREX.r2.1HG0066710"/>
</dbReference>